<evidence type="ECO:0000256" key="5">
    <source>
        <dbReference type="ARBA" id="ARBA00022801"/>
    </source>
</evidence>
<dbReference type="Pfam" id="PF10502">
    <property type="entry name" value="Peptidase_S26"/>
    <property type="match status" value="1"/>
</dbReference>
<evidence type="ECO:0000256" key="4">
    <source>
        <dbReference type="ARBA" id="ARBA00019232"/>
    </source>
</evidence>
<dbReference type="PANTHER" id="PTHR43390:SF1">
    <property type="entry name" value="CHLOROPLAST PROCESSING PEPTIDASE"/>
    <property type="match status" value="1"/>
</dbReference>
<evidence type="ECO:0000256" key="8">
    <source>
        <dbReference type="SAM" id="SignalP"/>
    </source>
</evidence>
<dbReference type="PROSITE" id="PS00760">
    <property type="entry name" value="SPASE_I_2"/>
    <property type="match status" value="1"/>
</dbReference>
<dbReference type="AlphaFoldDB" id="A0A7W9C606"/>
<feature type="active site" evidence="6">
    <location>
        <position position="27"/>
    </location>
</feature>
<name>A0A7W9C606_9CAUL</name>
<comment type="catalytic activity">
    <reaction evidence="1 7">
        <text>Cleavage of hydrophobic, N-terminal signal or leader sequences from secreted and periplasmic proteins.</text>
        <dbReference type="EC" id="3.4.21.89"/>
    </reaction>
</comment>
<dbReference type="CDD" id="cd06530">
    <property type="entry name" value="S26_SPase_I"/>
    <property type="match status" value="1"/>
</dbReference>
<gene>
    <name evidence="10" type="ORF">GGQ93_001420</name>
</gene>
<dbReference type="EMBL" id="JACHOQ010000002">
    <property type="protein sequence ID" value="MBB5739718.1"/>
    <property type="molecule type" value="Genomic_DNA"/>
</dbReference>
<dbReference type="Gene3D" id="2.10.109.10">
    <property type="entry name" value="Umud Fragment, subunit A"/>
    <property type="match status" value="1"/>
</dbReference>
<dbReference type="EC" id="3.4.21.89" evidence="3 7"/>
<evidence type="ECO:0000256" key="1">
    <source>
        <dbReference type="ARBA" id="ARBA00000677"/>
    </source>
</evidence>
<dbReference type="InterPro" id="IPR019758">
    <property type="entry name" value="Pept_S26A_signal_pept_1_CS"/>
</dbReference>
<keyword evidence="11" id="KW-1185">Reference proteome</keyword>
<dbReference type="GO" id="GO:0006465">
    <property type="term" value="P:signal peptide processing"/>
    <property type="evidence" value="ECO:0007669"/>
    <property type="project" value="InterPro"/>
</dbReference>
<dbReference type="InterPro" id="IPR019757">
    <property type="entry name" value="Pept_S26A_signal_pept_1_Lys-AS"/>
</dbReference>
<evidence type="ECO:0000313" key="11">
    <source>
        <dbReference type="Proteomes" id="UP000527324"/>
    </source>
</evidence>
<dbReference type="PRINTS" id="PR00727">
    <property type="entry name" value="LEADERPTASE"/>
</dbReference>
<accession>A0A7W9C606</accession>
<evidence type="ECO:0000256" key="6">
    <source>
        <dbReference type="PIRSR" id="PIRSR600223-1"/>
    </source>
</evidence>
<proteinExistence type="inferred from homology"/>
<comment type="similarity">
    <text evidence="2 7">Belongs to the peptidase S26 family.</text>
</comment>
<dbReference type="GO" id="GO:0009003">
    <property type="term" value="F:signal peptidase activity"/>
    <property type="evidence" value="ECO:0007669"/>
    <property type="project" value="UniProtKB-EC"/>
</dbReference>
<dbReference type="InterPro" id="IPR000223">
    <property type="entry name" value="Pept_S26A_signal_pept_1"/>
</dbReference>
<feature type="signal peptide" evidence="8">
    <location>
        <begin position="1"/>
        <end position="17"/>
    </location>
</feature>
<evidence type="ECO:0000256" key="7">
    <source>
        <dbReference type="RuleBase" id="RU362042"/>
    </source>
</evidence>
<feature type="domain" description="Peptidase S26" evidence="9">
    <location>
        <begin position="2"/>
        <end position="205"/>
    </location>
</feature>
<evidence type="ECO:0000256" key="2">
    <source>
        <dbReference type="ARBA" id="ARBA00009370"/>
    </source>
</evidence>
<dbReference type="PROSITE" id="PS00761">
    <property type="entry name" value="SPASE_I_3"/>
    <property type="match status" value="1"/>
</dbReference>
<dbReference type="NCBIfam" id="TIGR02227">
    <property type="entry name" value="sigpep_I_bact"/>
    <property type="match status" value="1"/>
</dbReference>
<comment type="subcellular location">
    <subcellularLocation>
        <location evidence="7">Membrane</location>
        <topology evidence="7">Single-pass type II membrane protein</topology>
    </subcellularLocation>
</comment>
<keyword evidence="7" id="KW-0645">Protease</keyword>
<dbReference type="PANTHER" id="PTHR43390">
    <property type="entry name" value="SIGNAL PEPTIDASE I"/>
    <property type="match status" value="1"/>
</dbReference>
<sequence length="232" mass="25629">MTVIVALVLATAFRTIAYQPFTIPSSSMEPGLVVGDYIVVSKFAYGWSRASLPAGRPEGEGRLGQRQPRRGDVVVFRLPRDPKQVWIKRVIGLPGDAVQVRGGTVFVNDRPIPQTRLGITQDHDDPARTVRLVAETLPNGKHYVTYDGGPDLPGDDTEIYRVPAGRYLMMGDNRDNSLDGRWPASVGVGLLPAQNIIGRAEFIAWSWKPGAALVKPWTWTQLRGGRFFVPIR</sequence>
<evidence type="ECO:0000259" key="9">
    <source>
        <dbReference type="Pfam" id="PF10502"/>
    </source>
</evidence>
<dbReference type="GO" id="GO:0016020">
    <property type="term" value="C:membrane"/>
    <property type="evidence" value="ECO:0007669"/>
    <property type="project" value="UniProtKB-SubCell"/>
</dbReference>
<dbReference type="GO" id="GO:0004252">
    <property type="term" value="F:serine-type endopeptidase activity"/>
    <property type="evidence" value="ECO:0007669"/>
    <property type="project" value="InterPro"/>
</dbReference>
<dbReference type="InterPro" id="IPR036286">
    <property type="entry name" value="LexA/Signal_pep-like_sf"/>
</dbReference>
<reference evidence="10 11" key="1">
    <citation type="submission" date="2020-08" db="EMBL/GenBank/DDBJ databases">
        <title>Genomic Encyclopedia of Type Strains, Phase IV (KMG-IV): sequencing the most valuable type-strain genomes for metagenomic binning, comparative biology and taxonomic classification.</title>
        <authorList>
            <person name="Goeker M."/>
        </authorList>
    </citation>
    <scope>NUCLEOTIDE SEQUENCE [LARGE SCALE GENOMIC DNA]</scope>
    <source>
        <strain evidence="10 11">DSM 4731</strain>
    </source>
</reference>
<feature type="chain" id="PRO_5030577754" description="Signal peptidase I" evidence="8">
    <location>
        <begin position="18"/>
        <end position="232"/>
    </location>
</feature>
<keyword evidence="5 7" id="KW-0378">Hydrolase</keyword>
<organism evidence="10 11">
    <name type="scientific">Brevundimonas aurantiaca</name>
    <dbReference type="NCBI Taxonomy" id="74316"/>
    <lineage>
        <taxon>Bacteria</taxon>
        <taxon>Pseudomonadati</taxon>
        <taxon>Pseudomonadota</taxon>
        <taxon>Alphaproteobacteria</taxon>
        <taxon>Caulobacterales</taxon>
        <taxon>Caulobacteraceae</taxon>
        <taxon>Brevundimonas</taxon>
    </lineage>
</organism>
<dbReference type="SUPFAM" id="SSF51306">
    <property type="entry name" value="LexA/Signal peptidase"/>
    <property type="match status" value="1"/>
</dbReference>
<evidence type="ECO:0000256" key="3">
    <source>
        <dbReference type="ARBA" id="ARBA00013208"/>
    </source>
</evidence>
<dbReference type="InterPro" id="IPR019533">
    <property type="entry name" value="Peptidase_S26"/>
</dbReference>
<feature type="active site" evidence="6">
    <location>
        <position position="88"/>
    </location>
</feature>
<comment type="caution">
    <text evidence="10">The sequence shown here is derived from an EMBL/GenBank/DDBJ whole genome shotgun (WGS) entry which is preliminary data.</text>
</comment>
<evidence type="ECO:0000313" key="10">
    <source>
        <dbReference type="EMBL" id="MBB5739718.1"/>
    </source>
</evidence>
<dbReference type="Proteomes" id="UP000527324">
    <property type="component" value="Unassembled WGS sequence"/>
</dbReference>
<protein>
    <recommendedName>
        <fullName evidence="4 7">Signal peptidase I</fullName>
        <ecNumber evidence="3 7">3.4.21.89</ecNumber>
    </recommendedName>
</protein>
<keyword evidence="8" id="KW-0732">Signal</keyword>